<dbReference type="EMBL" id="LR589626">
    <property type="protein sequence ID" value="VTP05965.1"/>
    <property type="molecule type" value="Genomic_DNA"/>
</dbReference>
<dbReference type="KEGG" id="msh:LI98_33195"/>
<organism evidence="1">
    <name type="scientific">Mycolicibacterium smegmatis</name>
    <name type="common">Mycobacterium smegmatis</name>
    <dbReference type="NCBI Taxonomy" id="1772"/>
    <lineage>
        <taxon>Bacteria</taxon>
        <taxon>Bacillati</taxon>
        <taxon>Actinomycetota</taxon>
        <taxon>Actinomycetes</taxon>
        <taxon>Mycobacteriales</taxon>
        <taxon>Mycobacteriaceae</taxon>
        <taxon>Mycolicibacterium</taxon>
    </lineage>
</organism>
<dbReference type="Pfam" id="PF01261">
    <property type="entry name" value="AP_endonuc_2"/>
    <property type="match status" value="1"/>
</dbReference>
<dbReference type="InterPro" id="IPR050312">
    <property type="entry name" value="IolE/XylAMocC-like"/>
</dbReference>
<dbReference type="Gene3D" id="3.20.20.150">
    <property type="entry name" value="Divalent-metal-dependent TIM barrel enzymes"/>
    <property type="match status" value="1"/>
</dbReference>
<reference evidence="1" key="1">
    <citation type="submission" date="2019-05" db="EMBL/GenBank/DDBJ databases">
        <authorList>
            <person name="Naeem R."/>
            <person name="Antony C."/>
            <person name="Guan Q."/>
        </authorList>
    </citation>
    <scope>NUCLEOTIDE SEQUENCE</scope>
    <source>
        <strain evidence="1">1</strain>
    </source>
</reference>
<keyword evidence="1" id="KW-0413">Isomerase</keyword>
<proteinExistence type="predicted"/>
<dbReference type="InterPro" id="IPR013022">
    <property type="entry name" value="Xyl_isomerase-like_TIM-brl"/>
</dbReference>
<dbReference type="KEGG" id="msn:LI99_33190"/>
<sequence length="273" mass="28762">MGAICFRDRPFPTIIEAASASGFTGIGLTVGQCVSALERGIGLDEIGARVADAGLRVAELELIRLGDDGPVRHANSLVEDLAHALTPDRVHVAAFTGEPARIFEQFAEVCERLKPLPVAFEFMPYSQVKNLAQAIGLAEHTGAANAKVVLDVVHFFRSGDAAADLTSADLGWVAGLQLSDVAARHGVSLPREARHLRTYPGRGELDIVGLLRVIADMSDVLPPLSVEPISDALELLPLPVVAEEIMFSTLGTVAAAGWVAGDGVFTRTAPTGN</sequence>
<gene>
    <name evidence="1" type="ORF">BIN_B_00270</name>
</gene>
<dbReference type="PANTHER" id="PTHR12110:SF48">
    <property type="entry name" value="BLL3656 PROTEIN"/>
    <property type="match status" value="1"/>
</dbReference>
<accession>A0A653F8A6</accession>
<dbReference type="InterPro" id="IPR036237">
    <property type="entry name" value="Xyl_isomerase-like_sf"/>
</dbReference>
<dbReference type="AlphaFoldDB" id="A0A653F8A6"/>
<dbReference type="GO" id="GO:0016853">
    <property type="term" value="F:isomerase activity"/>
    <property type="evidence" value="ECO:0007669"/>
    <property type="project" value="UniProtKB-KW"/>
</dbReference>
<dbReference type="PANTHER" id="PTHR12110">
    <property type="entry name" value="HYDROXYPYRUVATE ISOMERASE"/>
    <property type="match status" value="1"/>
</dbReference>
<name>A0A653F8A6_MYCSM</name>
<evidence type="ECO:0000313" key="1">
    <source>
        <dbReference type="EMBL" id="VTP05965.1"/>
    </source>
</evidence>
<dbReference type="SUPFAM" id="SSF51658">
    <property type="entry name" value="Xylose isomerase-like"/>
    <property type="match status" value="1"/>
</dbReference>
<protein>
    <submittedName>
        <fullName evidence="1">Xylose isomerase-like TIM barrel</fullName>
    </submittedName>
</protein>